<organism evidence="2 3">
    <name type="scientific">Roseateles saccharophilus</name>
    <name type="common">Pseudomonas saccharophila</name>
    <dbReference type="NCBI Taxonomy" id="304"/>
    <lineage>
        <taxon>Bacteria</taxon>
        <taxon>Pseudomonadati</taxon>
        <taxon>Pseudomonadota</taxon>
        <taxon>Betaproteobacteria</taxon>
        <taxon>Burkholderiales</taxon>
        <taxon>Sphaerotilaceae</taxon>
        <taxon>Roseateles</taxon>
    </lineage>
</organism>
<feature type="chain" id="PRO_5047494025" description="Lipoprotein" evidence="1">
    <location>
        <begin position="25"/>
        <end position="203"/>
    </location>
</feature>
<dbReference type="EMBL" id="JAVDXU010000002">
    <property type="protein sequence ID" value="MDR7270725.1"/>
    <property type="molecule type" value="Genomic_DNA"/>
</dbReference>
<evidence type="ECO:0008006" key="4">
    <source>
        <dbReference type="Google" id="ProtNLM"/>
    </source>
</evidence>
<accession>A0ABU1YR72</accession>
<evidence type="ECO:0000256" key="1">
    <source>
        <dbReference type="SAM" id="SignalP"/>
    </source>
</evidence>
<evidence type="ECO:0000313" key="3">
    <source>
        <dbReference type="Proteomes" id="UP001180453"/>
    </source>
</evidence>
<proteinExistence type="predicted"/>
<feature type="signal peptide" evidence="1">
    <location>
        <begin position="1"/>
        <end position="24"/>
    </location>
</feature>
<name>A0ABU1YR72_ROSSA</name>
<protein>
    <recommendedName>
        <fullName evidence="4">Lipoprotein</fullName>
    </recommendedName>
</protein>
<evidence type="ECO:0000313" key="2">
    <source>
        <dbReference type="EMBL" id="MDR7270725.1"/>
    </source>
</evidence>
<dbReference type="PROSITE" id="PS51257">
    <property type="entry name" value="PROKAR_LIPOPROTEIN"/>
    <property type="match status" value="1"/>
</dbReference>
<keyword evidence="3" id="KW-1185">Reference proteome</keyword>
<gene>
    <name evidence="2" type="ORF">J2X20_003383</name>
</gene>
<comment type="caution">
    <text evidence="2">The sequence shown here is derived from an EMBL/GenBank/DDBJ whole genome shotgun (WGS) entry which is preliminary data.</text>
</comment>
<sequence length="203" mass="21184">MFALRNGARRAVLCLFVAATSLMGGCASVYVDGTTKEVRAAQFKKPASPVPVQLLFDFQTKGVANAQATAFLRERVVDQVKASGLFSEVGSNAVPSGALLTITLNNVPLTDNAFSKGFVTGLTFGLAGSQVSDGYVCTANYRAAGDSAALTKQARHAIHTTLGAAATPGNATKMDSAKDAVYLMTQQIVSNVLNDLSQDANFK</sequence>
<reference evidence="2 3" key="1">
    <citation type="submission" date="2023-07" db="EMBL/GenBank/DDBJ databases">
        <title>Sorghum-associated microbial communities from plants grown in Nebraska, USA.</title>
        <authorList>
            <person name="Schachtman D."/>
        </authorList>
    </citation>
    <scope>NUCLEOTIDE SEQUENCE [LARGE SCALE GENOMIC DNA]</scope>
    <source>
        <strain evidence="2 3">BE314</strain>
    </source>
</reference>
<dbReference type="RefSeq" id="WP_310266922.1">
    <property type="nucleotide sequence ID" value="NZ_JAVDXU010000002.1"/>
</dbReference>
<dbReference type="Proteomes" id="UP001180453">
    <property type="component" value="Unassembled WGS sequence"/>
</dbReference>
<keyword evidence="1" id="KW-0732">Signal</keyword>